<organism evidence="15 16">
    <name type="scientific">Candidatus Nomurabacteria bacterium GW2011_GWA2_40_9</name>
    <dbReference type="NCBI Taxonomy" id="1618734"/>
    <lineage>
        <taxon>Bacteria</taxon>
        <taxon>Candidatus Nomuraibacteriota</taxon>
    </lineage>
</organism>
<dbReference type="PANTHER" id="PTHR43285">
    <property type="entry name" value="ANTHRANILATE PHOSPHORIBOSYLTRANSFERASE"/>
    <property type="match status" value="1"/>
</dbReference>
<dbReference type="SUPFAM" id="SSF52418">
    <property type="entry name" value="Nucleoside phosphorylase/phosphoribosyltransferase catalytic domain"/>
    <property type="match status" value="1"/>
</dbReference>
<dbReference type="InterPro" id="IPR017459">
    <property type="entry name" value="Glycosyl_Trfase_fam3_N_dom"/>
</dbReference>
<dbReference type="SUPFAM" id="SSF47648">
    <property type="entry name" value="Nucleoside phosphorylase/phosphoribosyltransferase N-terminal domain"/>
    <property type="match status" value="1"/>
</dbReference>
<dbReference type="Pfam" id="PF02885">
    <property type="entry name" value="Glycos_trans_3N"/>
    <property type="match status" value="1"/>
</dbReference>
<dbReference type="FunFam" id="1.20.970.10:FF:000006">
    <property type="entry name" value="Anthranilate phosphoribosyltransferase"/>
    <property type="match status" value="1"/>
</dbReference>
<evidence type="ECO:0000256" key="4">
    <source>
        <dbReference type="ARBA" id="ARBA00022676"/>
    </source>
</evidence>
<dbReference type="UniPathway" id="UPA00035">
    <property type="reaction ID" value="UER00041"/>
</dbReference>
<dbReference type="NCBIfam" id="TIGR01245">
    <property type="entry name" value="trpD"/>
    <property type="match status" value="1"/>
</dbReference>
<keyword evidence="6 12" id="KW-0479">Metal-binding</keyword>
<evidence type="ECO:0000256" key="10">
    <source>
        <dbReference type="ARBA" id="ARBA00052328"/>
    </source>
</evidence>
<evidence type="ECO:0000313" key="15">
    <source>
        <dbReference type="EMBL" id="KKR78904.1"/>
    </source>
</evidence>
<keyword evidence="8 12" id="KW-0460">Magnesium</keyword>
<feature type="binding site" evidence="12">
    <location>
        <position position="120"/>
    </location>
    <ligand>
        <name>5-phospho-alpha-D-ribose 1-diphosphate</name>
        <dbReference type="ChEBI" id="CHEBI:58017"/>
    </ligand>
</feature>
<evidence type="ECO:0000256" key="1">
    <source>
        <dbReference type="ARBA" id="ARBA00004907"/>
    </source>
</evidence>
<evidence type="ECO:0000256" key="9">
    <source>
        <dbReference type="ARBA" id="ARBA00023141"/>
    </source>
</evidence>
<feature type="binding site" evidence="12">
    <location>
        <position position="92"/>
    </location>
    <ligand>
        <name>Mg(2+)</name>
        <dbReference type="ChEBI" id="CHEBI:18420"/>
        <label>1</label>
    </ligand>
</feature>
<feature type="binding site" evidence="12">
    <location>
        <position position="80"/>
    </location>
    <ligand>
        <name>5-phospho-alpha-D-ribose 1-diphosphate</name>
        <dbReference type="ChEBI" id="CHEBI:58017"/>
    </ligand>
</feature>
<proteinExistence type="inferred from homology"/>
<comment type="similarity">
    <text evidence="11">In the C-terminal section; belongs to the anthranilate phosphoribosyltransferase family.</text>
</comment>
<feature type="binding site" evidence="12">
    <location>
        <position position="111"/>
    </location>
    <ligand>
        <name>anthranilate</name>
        <dbReference type="ChEBI" id="CHEBI:16567"/>
        <label>1</label>
    </ligand>
</feature>
<dbReference type="GO" id="GO:0000287">
    <property type="term" value="F:magnesium ion binding"/>
    <property type="evidence" value="ECO:0007669"/>
    <property type="project" value="UniProtKB-UniRule"/>
</dbReference>
<feature type="binding site" evidence="12">
    <location>
        <begin position="83"/>
        <end position="84"/>
    </location>
    <ligand>
        <name>5-phospho-alpha-D-ribose 1-diphosphate</name>
        <dbReference type="ChEBI" id="CHEBI:58017"/>
    </ligand>
</feature>
<evidence type="ECO:0000256" key="5">
    <source>
        <dbReference type="ARBA" id="ARBA00022679"/>
    </source>
</evidence>
<keyword evidence="7 12" id="KW-0822">Tryptophan biosynthesis</keyword>
<comment type="subunit">
    <text evidence="2 12">Homodimer.</text>
</comment>
<evidence type="ECO:0000256" key="2">
    <source>
        <dbReference type="ARBA" id="ARBA00011738"/>
    </source>
</evidence>
<comment type="catalytic activity">
    <reaction evidence="10 12">
        <text>N-(5-phospho-beta-D-ribosyl)anthranilate + diphosphate = 5-phospho-alpha-D-ribose 1-diphosphate + anthranilate</text>
        <dbReference type="Rhea" id="RHEA:11768"/>
        <dbReference type="ChEBI" id="CHEBI:16567"/>
        <dbReference type="ChEBI" id="CHEBI:18277"/>
        <dbReference type="ChEBI" id="CHEBI:33019"/>
        <dbReference type="ChEBI" id="CHEBI:58017"/>
        <dbReference type="EC" id="2.4.2.18"/>
    </reaction>
</comment>
<comment type="pathway">
    <text evidence="1 12">Amino-acid biosynthesis; L-tryptophan biosynthesis; L-tryptophan from chorismate: step 2/5.</text>
</comment>
<keyword evidence="5 12" id="KW-0808">Transferase</keyword>
<feature type="binding site" evidence="12">
    <location>
        <begin position="90"/>
        <end position="93"/>
    </location>
    <ligand>
        <name>5-phospho-alpha-D-ribose 1-diphosphate</name>
        <dbReference type="ChEBI" id="CHEBI:58017"/>
    </ligand>
</feature>
<dbReference type="Gene3D" id="3.40.1030.10">
    <property type="entry name" value="Nucleoside phosphorylase/phosphoribosyltransferase catalytic domain"/>
    <property type="match status" value="1"/>
</dbReference>
<dbReference type="InterPro" id="IPR005940">
    <property type="entry name" value="Anthranilate_Pribosyl_Tfrase"/>
</dbReference>
<dbReference type="PATRIC" id="fig|1618734.3.peg.496"/>
<feature type="binding site" evidence="12">
    <location>
        <position position="225"/>
    </location>
    <ligand>
        <name>Mg(2+)</name>
        <dbReference type="ChEBI" id="CHEBI:18420"/>
        <label>1</label>
    </ligand>
</feature>
<feature type="binding site" evidence="12">
    <location>
        <position position="166"/>
    </location>
    <ligand>
        <name>anthranilate</name>
        <dbReference type="ChEBI" id="CHEBI:16567"/>
        <label>2</label>
    </ligand>
</feature>
<feature type="domain" description="Glycosyl transferase family 3" evidence="13">
    <location>
        <begin position="73"/>
        <end position="324"/>
    </location>
</feature>
<evidence type="ECO:0000259" key="13">
    <source>
        <dbReference type="Pfam" id="PF00591"/>
    </source>
</evidence>
<sequence length="336" mass="35588">MIQEAISRLIEKKDLTQEEAGAVMSEIMSGKATDAQIAGFLVALRLKGETIDEITACAKVMREKAFIIKPKPQPLIDVVGTGGDKSGTFNISTCAALVVAGAGIAVAKHGNKSVSSKSGSADVLAALGVKIDLEPKKVEQCINEIGFGYMFAPKFHEAMKYAIGPRKELGIRTVFNILGPLTNPAEAPYELMGVFSPDLTEPLAAVIGKLGCKHAFVVHGNGLDEITIEGETKVSEYKDGHVRNFTIKPTDFGIKMAGLNEIKGGSPEECAKIIMNILAGKEKGPKRDVVLLNAGAAIFVAGKAGSIKKGIELAKDSIDSGKALKKLEQLKEWAGK</sequence>
<protein>
    <recommendedName>
        <fullName evidence="12">Anthranilate phosphoribosyltransferase</fullName>
        <ecNumber evidence="12">2.4.2.18</ecNumber>
    </recommendedName>
</protein>
<feature type="binding site" evidence="12">
    <location>
        <begin position="108"/>
        <end position="116"/>
    </location>
    <ligand>
        <name>5-phospho-alpha-D-ribose 1-diphosphate</name>
        <dbReference type="ChEBI" id="CHEBI:58017"/>
    </ligand>
</feature>
<dbReference type="EC" id="2.4.2.18" evidence="12"/>
<feature type="binding site" evidence="12">
    <location>
        <position position="80"/>
    </location>
    <ligand>
        <name>anthranilate</name>
        <dbReference type="ChEBI" id="CHEBI:16567"/>
        <label>1</label>
    </ligand>
</feature>
<evidence type="ECO:0000256" key="3">
    <source>
        <dbReference type="ARBA" id="ARBA00022605"/>
    </source>
</evidence>
<dbReference type="PANTHER" id="PTHR43285:SF2">
    <property type="entry name" value="ANTHRANILATE PHOSPHORIBOSYLTRANSFERASE"/>
    <property type="match status" value="1"/>
</dbReference>
<dbReference type="InterPro" id="IPR036320">
    <property type="entry name" value="Glycosyl_Trfase_fam3_N_dom_sf"/>
</dbReference>
<dbReference type="GO" id="GO:0004048">
    <property type="term" value="F:anthranilate phosphoribosyltransferase activity"/>
    <property type="evidence" value="ECO:0007669"/>
    <property type="project" value="UniProtKB-UniRule"/>
</dbReference>
<evidence type="ECO:0000313" key="16">
    <source>
        <dbReference type="Proteomes" id="UP000034749"/>
    </source>
</evidence>
<dbReference type="Proteomes" id="UP000034749">
    <property type="component" value="Unassembled WGS sequence"/>
</dbReference>
<dbReference type="GO" id="GO:0000162">
    <property type="term" value="P:L-tryptophan biosynthetic process"/>
    <property type="evidence" value="ECO:0007669"/>
    <property type="project" value="UniProtKB-UniRule"/>
</dbReference>
<evidence type="ECO:0000256" key="12">
    <source>
        <dbReference type="HAMAP-Rule" id="MF_00211"/>
    </source>
</evidence>
<reference evidence="15 16" key="1">
    <citation type="journal article" date="2015" name="Nature">
        <title>rRNA introns, odd ribosomes, and small enigmatic genomes across a large radiation of phyla.</title>
        <authorList>
            <person name="Brown C.T."/>
            <person name="Hug L.A."/>
            <person name="Thomas B.C."/>
            <person name="Sharon I."/>
            <person name="Castelle C.J."/>
            <person name="Singh A."/>
            <person name="Wilkins M.J."/>
            <person name="Williams K.H."/>
            <person name="Banfield J.F."/>
        </authorList>
    </citation>
    <scope>NUCLEOTIDE SEQUENCE [LARGE SCALE GENOMIC DNA]</scope>
</reference>
<keyword evidence="4 12" id="KW-0328">Glycosyltransferase</keyword>
<accession>A0A0G0TPI4</accession>
<feature type="binding site" evidence="12">
    <location>
        <position position="224"/>
    </location>
    <ligand>
        <name>Mg(2+)</name>
        <dbReference type="ChEBI" id="CHEBI:18420"/>
        <label>2</label>
    </ligand>
</feature>
<dbReference type="EMBL" id="LBZW01000022">
    <property type="protein sequence ID" value="KKR78904.1"/>
    <property type="molecule type" value="Genomic_DNA"/>
</dbReference>
<name>A0A0G0TPI4_9BACT</name>
<comment type="caution">
    <text evidence="15">The sequence shown here is derived from an EMBL/GenBank/DDBJ whole genome shotgun (WGS) entry which is preliminary data.</text>
</comment>
<feature type="binding site" evidence="12">
    <location>
        <position position="88"/>
    </location>
    <ligand>
        <name>5-phospho-alpha-D-ribose 1-diphosphate</name>
        <dbReference type="ChEBI" id="CHEBI:58017"/>
    </ligand>
</feature>
<comment type="similarity">
    <text evidence="12">Belongs to the anthranilate phosphoribosyltransferase family.</text>
</comment>
<feature type="domain" description="Glycosyl transferase family 3 N-terminal" evidence="14">
    <location>
        <begin position="3"/>
        <end position="65"/>
    </location>
</feature>
<evidence type="ECO:0000256" key="7">
    <source>
        <dbReference type="ARBA" id="ARBA00022822"/>
    </source>
</evidence>
<evidence type="ECO:0000256" key="6">
    <source>
        <dbReference type="ARBA" id="ARBA00022723"/>
    </source>
</evidence>
<evidence type="ECO:0000259" key="14">
    <source>
        <dbReference type="Pfam" id="PF02885"/>
    </source>
</evidence>
<keyword evidence="3 12" id="KW-0028">Amino-acid biosynthesis</keyword>
<dbReference type="HAMAP" id="MF_00211">
    <property type="entry name" value="TrpD"/>
    <property type="match status" value="1"/>
</dbReference>
<feature type="binding site" evidence="12">
    <location>
        <position position="225"/>
    </location>
    <ligand>
        <name>Mg(2+)</name>
        <dbReference type="ChEBI" id="CHEBI:18420"/>
        <label>2</label>
    </ligand>
</feature>
<evidence type="ECO:0000256" key="11">
    <source>
        <dbReference type="ARBA" id="ARBA00061188"/>
    </source>
</evidence>
<gene>
    <name evidence="12" type="primary">trpD</name>
    <name evidence="15" type="ORF">UU24_C0022G0006</name>
</gene>
<comment type="caution">
    <text evidence="12">Lacks conserved residue(s) required for the propagation of feature annotation.</text>
</comment>
<dbReference type="AlphaFoldDB" id="A0A0G0TPI4"/>
<dbReference type="FunFam" id="3.40.1030.10:FF:000002">
    <property type="entry name" value="Anthranilate phosphoribosyltransferase"/>
    <property type="match status" value="1"/>
</dbReference>
<dbReference type="InterPro" id="IPR035902">
    <property type="entry name" value="Nuc_phospho_transferase"/>
</dbReference>
<dbReference type="GO" id="GO:0005829">
    <property type="term" value="C:cytosol"/>
    <property type="evidence" value="ECO:0007669"/>
    <property type="project" value="TreeGrafter"/>
</dbReference>
<keyword evidence="9 12" id="KW-0057">Aromatic amino acid biosynthesis</keyword>
<dbReference type="Pfam" id="PF00591">
    <property type="entry name" value="Glycos_transf_3"/>
    <property type="match status" value="1"/>
</dbReference>
<dbReference type="Gene3D" id="1.20.970.10">
    <property type="entry name" value="Transferase, Pyrimidine Nucleoside Phosphorylase, Chain C"/>
    <property type="match status" value="1"/>
</dbReference>
<comment type="function">
    <text evidence="12">Catalyzes the transfer of the phosphoribosyl group of 5-phosphorylribose-1-pyrophosphate (PRPP) to anthranilate to yield N-(5'-phosphoribosyl)-anthranilate (PRA).</text>
</comment>
<comment type="cofactor">
    <cofactor evidence="12">
        <name>Mg(2+)</name>
        <dbReference type="ChEBI" id="CHEBI:18420"/>
    </cofactor>
    <text evidence="12">Binds 2 magnesium ions per monomer.</text>
</comment>
<evidence type="ECO:0000256" key="8">
    <source>
        <dbReference type="ARBA" id="ARBA00022842"/>
    </source>
</evidence>
<dbReference type="InterPro" id="IPR000312">
    <property type="entry name" value="Glycosyl_Trfase_fam3"/>
</dbReference>